<comment type="caution">
    <text evidence="2">The sequence shown here is derived from an EMBL/GenBank/DDBJ whole genome shotgun (WGS) entry which is preliminary data.</text>
</comment>
<dbReference type="InterPro" id="IPR011059">
    <property type="entry name" value="Metal-dep_hydrolase_composite"/>
</dbReference>
<evidence type="ECO:0000259" key="1">
    <source>
        <dbReference type="Pfam" id="PF01979"/>
    </source>
</evidence>
<dbReference type="Proteomes" id="UP000473699">
    <property type="component" value="Unassembled WGS sequence"/>
</dbReference>
<dbReference type="SUPFAM" id="SSF51338">
    <property type="entry name" value="Composite domain of metallo-dependent hydrolases"/>
    <property type="match status" value="1"/>
</dbReference>
<protein>
    <submittedName>
        <fullName evidence="2">Amidohydrolase family protein</fullName>
    </submittedName>
</protein>
<dbReference type="Gene3D" id="3.20.20.140">
    <property type="entry name" value="Metal-dependent hydrolases"/>
    <property type="match status" value="1"/>
</dbReference>
<organism evidence="2 3">
    <name type="scientific">Pyramidobacter porci</name>
    <dbReference type="NCBI Taxonomy" id="2605789"/>
    <lineage>
        <taxon>Bacteria</taxon>
        <taxon>Thermotogati</taxon>
        <taxon>Synergistota</taxon>
        <taxon>Synergistia</taxon>
        <taxon>Synergistales</taxon>
        <taxon>Dethiosulfovibrionaceae</taxon>
        <taxon>Pyramidobacter</taxon>
    </lineage>
</organism>
<accession>A0A6L5YEX3</accession>
<proteinExistence type="predicted"/>
<sequence length="392" mass="42835">MLLLKNAKVVTVTGKTYEKGMVLIDGDRIKSVGASVRVPAGTKTLDLAGKWVTPGFIDAHTHISTFNEPATMPSVLDGNEKTDPVTAQVRAIDALNPFDTGIEAARRAGFTVCYTGPGSANVCGGIGVSFKTKKGATVYDIAIPGSEHMKFAMGENPKRVYGVEQHRAPMTRMGLASVMRKALYEALDYSEELKRGEKDPRRKPKRNFTLDELVPVVRGERKCRIHAHRADDIVTAVRIAEEFHLDYSIEHCTEGYKILDFLKEHHVDCVIGPLAMGPSKMEIWGRRLTTPAVFEAAGVNFCLTQDTSSGTKYLPVYVGMCIARGLSEKTAFEAVTIRPARLLGLADRMGSVEPGKDADLAVWSGNPFSNLTLCEKTIIDGEVYDNLENGLD</sequence>
<evidence type="ECO:0000313" key="3">
    <source>
        <dbReference type="Proteomes" id="UP000473699"/>
    </source>
</evidence>
<dbReference type="InterPro" id="IPR051781">
    <property type="entry name" value="Metallo-dep_Hydrolase"/>
</dbReference>
<dbReference type="PANTHER" id="PTHR43135:SF3">
    <property type="entry name" value="ALPHA-D-RIBOSE 1-METHYLPHOSPHONATE 5-TRIPHOSPHATE DIPHOSPHATASE"/>
    <property type="match status" value="1"/>
</dbReference>
<dbReference type="GO" id="GO:0016810">
    <property type="term" value="F:hydrolase activity, acting on carbon-nitrogen (but not peptide) bonds"/>
    <property type="evidence" value="ECO:0007669"/>
    <property type="project" value="InterPro"/>
</dbReference>
<dbReference type="InterPro" id="IPR006680">
    <property type="entry name" value="Amidohydro-rel"/>
</dbReference>
<dbReference type="PANTHER" id="PTHR43135">
    <property type="entry name" value="ALPHA-D-RIBOSE 1-METHYLPHOSPHONATE 5-TRIPHOSPHATE DIPHOSPHATASE"/>
    <property type="match status" value="1"/>
</dbReference>
<dbReference type="Pfam" id="PF01979">
    <property type="entry name" value="Amidohydro_1"/>
    <property type="match status" value="1"/>
</dbReference>
<reference evidence="2 3" key="1">
    <citation type="submission" date="2019-08" db="EMBL/GenBank/DDBJ databases">
        <title>In-depth cultivation of the pig gut microbiome towards novel bacterial diversity and tailored functional studies.</title>
        <authorList>
            <person name="Wylensek D."/>
            <person name="Hitch T.C.A."/>
            <person name="Clavel T."/>
        </authorList>
    </citation>
    <scope>NUCLEOTIDE SEQUENCE [LARGE SCALE GENOMIC DNA]</scope>
    <source>
        <strain evidence="2 3">SM-530-WT-4B</strain>
    </source>
</reference>
<evidence type="ECO:0000313" key="2">
    <source>
        <dbReference type="EMBL" id="MST56237.1"/>
    </source>
</evidence>
<name>A0A6L5YEX3_9BACT</name>
<dbReference type="SUPFAM" id="SSF51556">
    <property type="entry name" value="Metallo-dependent hydrolases"/>
    <property type="match status" value="1"/>
</dbReference>
<dbReference type="EMBL" id="VUNH01000010">
    <property type="protein sequence ID" value="MST56237.1"/>
    <property type="molecule type" value="Genomic_DNA"/>
</dbReference>
<dbReference type="AlphaFoldDB" id="A0A6L5YEX3"/>
<keyword evidence="3" id="KW-1185">Reference proteome</keyword>
<feature type="domain" description="Amidohydrolase-related" evidence="1">
    <location>
        <begin position="298"/>
        <end position="372"/>
    </location>
</feature>
<gene>
    <name evidence="2" type="ORF">FYJ74_09360</name>
</gene>
<dbReference type="InterPro" id="IPR032466">
    <property type="entry name" value="Metal_Hydrolase"/>
</dbReference>
<keyword evidence="2" id="KW-0378">Hydrolase</keyword>
<dbReference type="RefSeq" id="WP_154529319.1">
    <property type="nucleotide sequence ID" value="NZ_VUNH01000010.1"/>
</dbReference>
<dbReference type="Gene3D" id="2.30.40.10">
    <property type="entry name" value="Urease, subunit C, domain 1"/>
    <property type="match status" value="1"/>
</dbReference>